<proteinExistence type="inferred from homology"/>
<dbReference type="SUPFAM" id="SSF75217">
    <property type="entry name" value="alpha/beta knot"/>
    <property type="match status" value="1"/>
</dbReference>
<evidence type="ECO:0008006" key="6">
    <source>
        <dbReference type="Google" id="ProtNLM"/>
    </source>
</evidence>
<dbReference type="InterPro" id="IPR029026">
    <property type="entry name" value="tRNA_m1G_MTases_N"/>
</dbReference>
<dbReference type="InterPro" id="IPR003742">
    <property type="entry name" value="RlmH-like"/>
</dbReference>
<dbReference type="EMBL" id="UINC01000914">
    <property type="protein sequence ID" value="SUZ63343.1"/>
    <property type="molecule type" value="Genomic_DNA"/>
</dbReference>
<gene>
    <name evidence="5" type="ORF">METZ01_LOCUS16197</name>
</gene>
<evidence type="ECO:0000256" key="2">
    <source>
        <dbReference type="ARBA" id="ARBA00022679"/>
    </source>
</evidence>
<dbReference type="PIRSF" id="PIRSF004505">
    <property type="entry name" value="MT_bac"/>
    <property type="match status" value="1"/>
</dbReference>
<dbReference type="Gene3D" id="3.40.1280.10">
    <property type="match status" value="1"/>
</dbReference>
<dbReference type="GO" id="GO:0008168">
    <property type="term" value="F:methyltransferase activity"/>
    <property type="evidence" value="ECO:0007669"/>
    <property type="project" value="UniProtKB-KW"/>
</dbReference>
<dbReference type="PANTHER" id="PTHR33603">
    <property type="entry name" value="METHYLTRANSFERASE"/>
    <property type="match status" value="1"/>
</dbReference>
<evidence type="ECO:0000256" key="3">
    <source>
        <dbReference type="ARBA" id="ARBA00022691"/>
    </source>
</evidence>
<dbReference type="AlphaFoldDB" id="A0A381PCY9"/>
<dbReference type="HAMAP" id="MF_00658">
    <property type="entry name" value="23SrRNA_methyltr_H"/>
    <property type="match status" value="1"/>
</dbReference>
<keyword evidence="1" id="KW-0489">Methyltransferase</keyword>
<dbReference type="InterPro" id="IPR029028">
    <property type="entry name" value="Alpha/beta_knot_MTases"/>
</dbReference>
<keyword evidence="2" id="KW-0808">Transferase</keyword>
<dbReference type="GO" id="GO:0032259">
    <property type="term" value="P:methylation"/>
    <property type="evidence" value="ECO:0007669"/>
    <property type="project" value="UniProtKB-KW"/>
</dbReference>
<dbReference type="CDD" id="cd18081">
    <property type="entry name" value="RlmH-like"/>
    <property type="match status" value="1"/>
</dbReference>
<evidence type="ECO:0000313" key="5">
    <source>
        <dbReference type="EMBL" id="SUZ63343.1"/>
    </source>
</evidence>
<reference evidence="5" key="1">
    <citation type="submission" date="2018-05" db="EMBL/GenBank/DDBJ databases">
        <authorList>
            <person name="Lanie J.A."/>
            <person name="Ng W.-L."/>
            <person name="Kazmierczak K.M."/>
            <person name="Andrzejewski T.M."/>
            <person name="Davidsen T.M."/>
            <person name="Wayne K.J."/>
            <person name="Tettelin H."/>
            <person name="Glass J.I."/>
            <person name="Rusch D."/>
            <person name="Podicherti R."/>
            <person name="Tsui H.-C.T."/>
            <person name="Winkler M.E."/>
        </authorList>
    </citation>
    <scope>NUCLEOTIDE SEQUENCE</scope>
</reference>
<protein>
    <recommendedName>
        <fullName evidence="6">Ribosomal RNA large subunit methyltransferase H</fullName>
    </recommendedName>
</protein>
<organism evidence="5">
    <name type="scientific">marine metagenome</name>
    <dbReference type="NCBI Taxonomy" id="408172"/>
    <lineage>
        <taxon>unclassified sequences</taxon>
        <taxon>metagenomes</taxon>
        <taxon>ecological metagenomes</taxon>
    </lineage>
</organism>
<dbReference type="PANTHER" id="PTHR33603:SF1">
    <property type="entry name" value="RIBOSOMAL RNA LARGE SUBUNIT METHYLTRANSFERASE H"/>
    <property type="match status" value="1"/>
</dbReference>
<dbReference type="NCBIfam" id="NF000986">
    <property type="entry name" value="PRK00103.1-4"/>
    <property type="match status" value="1"/>
</dbReference>
<dbReference type="Pfam" id="PF02590">
    <property type="entry name" value="SPOUT_MTase"/>
    <property type="match status" value="1"/>
</dbReference>
<comment type="similarity">
    <text evidence="4">Belongs to the RNA methyltransferase RlmH family.</text>
</comment>
<accession>A0A381PCY9</accession>
<evidence type="ECO:0000256" key="4">
    <source>
        <dbReference type="ARBA" id="ARBA00038303"/>
    </source>
</evidence>
<sequence>MKFHIISIEGKRPLWAKTAFEDYQQRFDQSIQIKWFGIKPDRNTRSLGRKKRISEEGKKLLKSVNKDTTIIALNKEGVSWTTLKLKEKFNQWLTSSKDVSFLIGGPEGLSEDCLNASNEIWSLSPLTFPHSIVPIILIEQLYRVWSIEKNHPYHK</sequence>
<name>A0A381PCY9_9ZZZZ</name>
<dbReference type="GO" id="GO:0006364">
    <property type="term" value="P:rRNA processing"/>
    <property type="evidence" value="ECO:0007669"/>
    <property type="project" value="InterPro"/>
</dbReference>
<keyword evidence="3" id="KW-0949">S-adenosyl-L-methionine</keyword>
<evidence type="ECO:0000256" key="1">
    <source>
        <dbReference type="ARBA" id="ARBA00022603"/>
    </source>
</evidence>